<evidence type="ECO:0000313" key="2">
    <source>
        <dbReference type="EMBL" id="RVW42856.1"/>
    </source>
</evidence>
<accession>A0A438E551</accession>
<proteinExistence type="predicted"/>
<sequence length="152" mass="16966">MLKKRSRAPGFDKESRGEKKTGNGVEGLGLRLGVSKARVFFPMEPNTLYPNLRFDDYPPDDLISDKASGEVQELREGNNDVLNDSFVGHKKPGKYFYYDLPLSEETGPWIPVSVPPMLEGENEEWSKALGVNGGYLPDGDMGWNQLIGEDRS</sequence>
<reference evidence="2 3" key="1">
    <citation type="journal article" date="2018" name="PLoS Genet.">
        <title>Population sequencing reveals clonal diversity and ancestral inbreeding in the grapevine cultivar Chardonnay.</title>
        <authorList>
            <person name="Roach M.J."/>
            <person name="Johnson D.L."/>
            <person name="Bohlmann J."/>
            <person name="van Vuuren H.J."/>
            <person name="Jones S.J."/>
            <person name="Pretorius I.S."/>
            <person name="Schmidt S.A."/>
            <person name="Borneman A.R."/>
        </authorList>
    </citation>
    <scope>NUCLEOTIDE SEQUENCE [LARGE SCALE GENOMIC DNA]</scope>
    <source>
        <strain evidence="3">cv. Chardonnay</strain>
        <tissue evidence="2">Leaf</tissue>
    </source>
</reference>
<name>A0A438E551_VITVI</name>
<evidence type="ECO:0000256" key="1">
    <source>
        <dbReference type="SAM" id="MobiDB-lite"/>
    </source>
</evidence>
<dbReference type="AlphaFoldDB" id="A0A438E551"/>
<feature type="region of interest" description="Disordered" evidence="1">
    <location>
        <begin position="1"/>
        <end position="26"/>
    </location>
</feature>
<protein>
    <submittedName>
        <fullName evidence="2">Uncharacterized protein</fullName>
    </submittedName>
</protein>
<dbReference type="EMBL" id="QGNW01001391">
    <property type="protein sequence ID" value="RVW42856.1"/>
    <property type="molecule type" value="Genomic_DNA"/>
</dbReference>
<dbReference type="Proteomes" id="UP000288805">
    <property type="component" value="Unassembled WGS sequence"/>
</dbReference>
<feature type="compositionally biased region" description="Basic and acidic residues" evidence="1">
    <location>
        <begin position="10"/>
        <end position="21"/>
    </location>
</feature>
<gene>
    <name evidence="2" type="ORF">CK203_083020</name>
</gene>
<evidence type="ECO:0000313" key="3">
    <source>
        <dbReference type="Proteomes" id="UP000288805"/>
    </source>
</evidence>
<organism evidence="2 3">
    <name type="scientific">Vitis vinifera</name>
    <name type="common">Grape</name>
    <dbReference type="NCBI Taxonomy" id="29760"/>
    <lineage>
        <taxon>Eukaryota</taxon>
        <taxon>Viridiplantae</taxon>
        <taxon>Streptophyta</taxon>
        <taxon>Embryophyta</taxon>
        <taxon>Tracheophyta</taxon>
        <taxon>Spermatophyta</taxon>
        <taxon>Magnoliopsida</taxon>
        <taxon>eudicotyledons</taxon>
        <taxon>Gunneridae</taxon>
        <taxon>Pentapetalae</taxon>
        <taxon>rosids</taxon>
        <taxon>Vitales</taxon>
        <taxon>Vitaceae</taxon>
        <taxon>Viteae</taxon>
        <taxon>Vitis</taxon>
    </lineage>
</organism>
<comment type="caution">
    <text evidence="2">The sequence shown here is derived from an EMBL/GenBank/DDBJ whole genome shotgun (WGS) entry which is preliminary data.</text>
</comment>